<reference evidence="1" key="5">
    <citation type="journal article" date="2021" name="G3 (Bethesda)">
        <title>Aegilops tauschii genome assembly Aet v5.0 features greater sequence contiguity and improved annotation.</title>
        <authorList>
            <person name="Wang L."/>
            <person name="Zhu T."/>
            <person name="Rodriguez J.C."/>
            <person name="Deal K.R."/>
            <person name="Dubcovsky J."/>
            <person name="McGuire P.E."/>
            <person name="Lux T."/>
            <person name="Spannagl M."/>
            <person name="Mayer K.F.X."/>
            <person name="Baldrich P."/>
            <person name="Meyers B.C."/>
            <person name="Huo N."/>
            <person name="Gu Y.Q."/>
            <person name="Zhou H."/>
            <person name="Devos K.M."/>
            <person name="Bennetzen J.L."/>
            <person name="Unver T."/>
            <person name="Budak H."/>
            <person name="Gulick P.J."/>
            <person name="Galiba G."/>
            <person name="Kalapos B."/>
            <person name="Nelson D.R."/>
            <person name="Li P."/>
            <person name="You F.M."/>
            <person name="Luo M.C."/>
            <person name="Dvorak J."/>
        </authorList>
    </citation>
    <scope>NUCLEOTIDE SEQUENCE [LARGE SCALE GENOMIC DNA]</scope>
    <source>
        <strain evidence="1">cv. AL8/78</strain>
    </source>
</reference>
<evidence type="ECO:0000313" key="2">
    <source>
        <dbReference type="Proteomes" id="UP000015105"/>
    </source>
</evidence>
<dbReference type="InterPro" id="IPR053134">
    <property type="entry name" value="RNA-dir_DNA_polymerase"/>
</dbReference>
<accession>A0A453NIM5</accession>
<evidence type="ECO:0000313" key="1">
    <source>
        <dbReference type="EnsemblPlants" id="AET6Gv20391400.1"/>
    </source>
</evidence>
<reference evidence="2" key="1">
    <citation type="journal article" date="2014" name="Science">
        <title>Ancient hybridizations among the ancestral genomes of bread wheat.</title>
        <authorList>
            <consortium name="International Wheat Genome Sequencing Consortium,"/>
            <person name="Marcussen T."/>
            <person name="Sandve S.R."/>
            <person name="Heier L."/>
            <person name="Spannagl M."/>
            <person name="Pfeifer M."/>
            <person name="Jakobsen K.S."/>
            <person name="Wulff B.B."/>
            <person name="Steuernagel B."/>
            <person name="Mayer K.F."/>
            <person name="Olsen O.A."/>
        </authorList>
    </citation>
    <scope>NUCLEOTIDE SEQUENCE [LARGE SCALE GENOMIC DNA]</scope>
    <source>
        <strain evidence="2">cv. AL8/78</strain>
    </source>
</reference>
<reference evidence="1" key="3">
    <citation type="journal article" date="2017" name="Nature">
        <title>Genome sequence of the progenitor of the wheat D genome Aegilops tauschii.</title>
        <authorList>
            <person name="Luo M.C."/>
            <person name="Gu Y.Q."/>
            <person name="Puiu D."/>
            <person name="Wang H."/>
            <person name="Twardziok S.O."/>
            <person name="Deal K.R."/>
            <person name="Huo N."/>
            <person name="Zhu T."/>
            <person name="Wang L."/>
            <person name="Wang Y."/>
            <person name="McGuire P.E."/>
            <person name="Liu S."/>
            <person name="Long H."/>
            <person name="Ramasamy R.K."/>
            <person name="Rodriguez J.C."/>
            <person name="Van S.L."/>
            <person name="Yuan L."/>
            <person name="Wang Z."/>
            <person name="Xia Z."/>
            <person name="Xiao L."/>
            <person name="Anderson O.D."/>
            <person name="Ouyang S."/>
            <person name="Liang Y."/>
            <person name="Zimin A.V."/>
            <person name="Pertea G."/>
            <person name="Qi P."/>
            <person name="Bennetzen J.L."/>
            <person name="Dai X."/>
            <person name="Dawson M.W."/>
            <person name="Muller H.G."/>
            <person name="Kugler K."/>
            <person name="Rivarola-Duarte L."/>
            <person name="Spannagl M."/>
            <person name="Mayer K.F.X."/>
            <person name="Lu F.H."/>
            <person name="Bevan M.W."/>
            <person name="Leroy P."/>
            <person name="Li P."/>
            <person name="You F.M."/>
            <person name="Sun Q."/>
            <person name="Liu Z."/>
            <person name="Lyons E."/>
            <person name="Wicker T."/>
            <person name="Salzberg S.L."/>
            <person name="Devos K.M."/>
            <person name="Dvorak J."/>
        </authorList>
    </citation>
    <scope>NUCLEOTIDE SEQUENCE [LARGE SCALE GENOMIC DNA]</scope>
    <source>
        <strain evidence="1">cv. AL8/78</strain>
    </source>
</reference>
<dbReference type="Gramene" id="AET6Gv20391400.1">
    <property type="protein sequence ID" value="AET6Gv20391400.1"/>
    <property type="gene ID" value="AET6Gv20391400"/>
</dbReference>
<sequence>IIQICSVTMGEEQQQPVPEPIQQLLSEFSEVFGEPQGLPPRRACDHCIPLIPGAQPVNIRPYRHKPDHKDEIEKQVEELLKVGIIQPSTC</sequence>
<protein>
    <recommendedName>
        <fullName evidence="3">Reverse transcriptase domain-containing protein</fullName>
    </recommendedName>
</protein>
<name>A0A453NIM5_AEGTS</name>
<dbReference type="Gene3D" id="3.10.10.10">
    <property type="entry name" value="HIV Type 1 Reverse Transcriptase, subunit A, domain 1"/>
    <property type="match status" value="1"/>
</dbReference>
<evidence type="ECO:0008006" key="3">
    <source>
        <dbReference type="Google" id="ProtNLM"/>
    </source>
</evidence>
<dbReference type="PANTHER" id="PTHR24559:SF452">
    <property type="entry name" value="INTEGRASE CATALYTIC DOMAIN-CONTAINING PROTEIN"/>
    <property type="match status" value="1"/>
</dbReference>
<dbReference type="Proteomes" id="UP000015105">
    <property type="component" value="Chromosome 6D"/>
</dbReference>
<dbReference type="SUPFAM" id="SSF56672">
    <property type="entry name" value="DNA/RNA polymerases"/>
    <property type="match status" value="1"/>
</dbReference>
<reference evidence="1" key="4">
    <citation type="submission" date="2019-03" db="UniProtKB">
        <authorList>
            <consortium name="EnsemblPlants"/>
        </authorList>
    </citation>
    <scope>IDENTIFICATION</scope>
</reference>
<dbReference type="AlphaFoldDB" id="A0A453NIM5"/>
<dbReference type="EnsemblPlants" id="AET6Gv20391400.1">
    <property type="protein sequence ID" value="AET6Gv20391400.1"/>
    <property type="gene ID" value="AET6Gv20391400"/>
</dbReference>
<reference evidence="2" key="2">
    <citation type="journal article" date="2017" name="Nat. Plants">
        <title>The Aegilops tauschii genome reveals multiple impacts of transposons.</title>
        <authorList>
            <person name="Zhao G."/>
            <person name="Zou C."/>
            <person name="Li K."/>
            <person name="Wang K."/>
            <person name="Li T."/>
            <person name="Gao L."/>
            <person name="Zhang X."/>
            <person name="Wang H."/>
            <person name="Yang Z."/>
            <person name="Liu X."/>
            <person name="Jiang W."/>
            <person name="Mao L."/>
            <person name="Kong X."/>
            <person name="Jiao Y."/>
            <person name="Jia J."/>
        </authorList>
    </citation>
    <scope>NUCLEOTIDE SEQUENCE [LARGE SCALE GENOMIC DNA]</scope>
    <source>
        <strain evidence="2">cv. AL8/78</strain>
    </source>
</reference>
<organism evidence="1 2">
    <name type="scientific">Aegilops tauschii subsp. strangulata</name>
    <name type="common">Goatgrass</name>
    <dbReference type="NCBI Taxonomy" id="200361"/>
    <lineage>
        <taxon>Eukaryota</taxon>
        <taxon>Viridiplantae</taxon>
        <taxon>Streptophyta</taxon>
        <taxon>Embryophyta</taxon>
        <taxon>Tracheophyta</taxon>
        <taxon>Spermatophyta</taxon>
        <taxon>Magnoliopsida</taxon>
        <taxon>Liliopsida</taxon>
        <taxon>Poales</taxon>
        <taxon>Poaceae</taxon>
        <taxon>BOP clade</taxon>
        <taxon>Pooideae</taxon>
        <taxon>Triticodae</taxon>
        <taxon>Triticeae</taxon>
        <taxon>Triticinae</taxon>
        <taxon>Aegilops</taxon>
    </lineage>
</organism>
<keyword evidence="2" id="KW-1185">Reference proteome</keyword>
<dbReference type="PANTHER" id="PTHR24559">
    <property type="entry name" value="TRANSPOSON TY3-I GAG-POL POLYPROTEIN"/>
    <property type="match status" value="1"/>
</dbReference>
<proteinExistence type="predicted"/>
<dbReference type="InterPro" id="IPR043502">
    <property type="entry name" value="DNA/RNA_pol_sf"/>
</dbReference>